<dbReference type="EMBL" id="RSFW01000017">
    <property type="protein sequence ID" value="RSD26216.1"/>
    <property type="molecule type" value="Genomic_DNA"/>
</dbReference>
<name>A0A3R9E898_9BACI</name>
<dbReference type="AlphaFoldDB" id="A0A3R9E898"/>
<evidence type="ECO:0000313" key="2">
    <source>
        <dbReference type="Proteomes" id="UP000279911"/>
    </source>
</evidence>
<dbReference type="RefSeq" id="WP_125480918.1">
    <property type="nucleotide sequence ID" value="NZ_RSFW01000017.1"/>
</dbReference>
<proteinExistence type="predicted"/>
<evidence type="ECO:0000313" key="1">
    <source>
        <dbReference type="EMBL" id="RSD26216.1"/>
    </source>
</evidence>
<sequence>MNKKRNWKWMILPATLFLMAFGVYAGYSLWESGNGGNIRSLTASEGGRAETVAVFQENTDKGNYKNVGDFISKFHTKYNDTLGWGGIDSVEWEEQREIASEIRSVLAAVETDNVELQSDFEVISNYLTSVENGRKDKKALLMLHRYFHDLDVEFNGYRGTKDYFNVTKYKYSEND</sequence>
<reference evidence="2" key="1">
    <citation type="submission" date="2018-12" db="EMBL/GenBank/DDBJ databases">
        <title>Bacillus chawlae sp. nov., Bacillus glennii sp. nov., and Bacillus saganii sp. nov. Isolated from the Vehicle Assembly Building at Kennedy Space Center where the Viking Spacecraft were Assembled.</title>
        <authorList>
            <person name="Seuylemezian A."/>
            <person name="Vaishampayan P."/>
        </authorList>
    </citation>
    <scope>NUCLEOTIDE SEQUENCE [LARGE SCALE GENOMIC DNA]</scope>
    <source>
        <strain evidence="2">DSM 13966</strain>
    </source>
</reference>
<protein>
    <submittedName>
        <fullName evidence="1">Uncharacterized protein</fullName>
    </submittedName>
</protein>
<comment type="caution">
    <text evidence="1">The sequence shown here is derived from an EMBL/GenBank/DDBJ whole genome shotgun (WGS) entry which is preliminary data.</text>
</comment>
<dbReference type="Proteomes" id="UP000279911">
    <property type="component" value="Unassembled WGS sequence"/>
</dbReference>
<accession>A0A3R9E898</accession>
<dbReference type="OrthoDB" id="2087420at2"/>
<gene>
    <name evidence="1" type="ORF">EJA10_15485</name>
</gene>
<organism evidence="1 2">
    <name type="scientific">Mesobacillus subterraneus</name>
    <dbReference type="NCBI Taxonomy" id="285983"/>
    <lineage>
        <taxon>Bacteria</taxon>
        <taxon>Bacillati</taxon>
        <taxon>Bacillota</taxon>
        <taxon>Bacilli</taxon>
        <taxon>Bacillales</taxon>
        <taxon>Bacillaceae</taxon>
        <taxon>Mesobacillus</taxon>
    </lineage>
</organism>